<evidence type="ECO:0000313" key="3">
    <source>
        <dbReference type="Proteomes" id="UP001265746"/>
    </source>
</evidence>
<sequence>MHMFNLVTLLSLQLSLTSALSIPGEKMKRSIVSDVVLYAYGQGATDWPLSYGLNDSKLYITSSPEDTAANLAPVKWSLSSITDENWMANATLANGTSLGSLYIMHSDAFNSVGVSPVATISKMNGTVTGFGLFATQLVYNDNSNLESQFWAQSTSTDGIYALMWNADGGMQDNSFPVLLKYGTAT</sequence>
<protein>
    <submittedName>
        <fullName evidence="2">Uncharacterized protein</fullName>
    </submittedName>
</protein>
<feature type="chain" id="PRO_5041986587" evidence="1">
    <location>
        <begin position="20"/>
        <end position="185"/>
    </location>
</feature>
<gene>
    <name evidence="2" type="ORF">N8I77_011234</name>
</gene>
<dbReference type="AlphaFoldDB" id="A0AAD9S7Z3"/>
<keyword evidence="1" id="KW-0732">Signal</keyword>
<proteinExistence type="predicted"/>
<dbReference type="EMBL" id="JAUJFL010000007">
    <property type="protein sequence ID" value="KAK2599483.1"/>
    <property type="molecule type" value="Genomic_DNA"/>
</dbReference>
<feature type="signal peptide" evidence="1">
    <location>
        <begin position="1"/>
        <end position="19"/>
    </location>
</feature>
<comment type="caution">
    <text evidence="2">The sequence shown here is derived from an EMBL/GenBank/DDBJ whole genome shotgun (WGS) entry which is preliminary data.</text>
</comment>
<evidence type="ECO:0000313" key="2">
    <source>
        <dbReference type="EMBL" id="KAK2599483.1"/>
    </source>
</evidence>
<evidence type="ECO:0000256" key="1">
    <source>
        <dbReference type="SAM" id="SignalP"/>
    </source>
</evidence>
<reference evidence="2" key="1">
    <citation type="submission" date="2023-06" db="EMBL/GenBank/DDBJ databases">
        <authorList>
            <person name="Noh H."/>
        </authorList>
    </citation>
    <scope>NUCLEOTIDE SEQUENCE</scope>
    <source>
        <strain evidence="2">DUCC20226</strain>
    </source>
</reference>
<accession>A0AAD9S7Z3</accession>
<dbReference type="Proteomes" id="UP001265746">
    <property type="component" value="Unassembled WGS sequence"/>
</dbReference>
<keyword evidence="3" id="KW-1185">Reference proteome</keyword>
<name>A0AAD9S7Z3_PHOAM</name>
<organism evidence="2 3">
    <name type="scientific">Phomopsis amygdali</name>
    <name type="common">Fusicoccum amygdali</name>
    <dbReference type="NCBI Taxonomy" id="1214568"/>
    <lineage>
        <taxon>Eukaryota</taxon>
        <taxon>Fungi</taxon>
        <taxon>Dikarya</taxon>
        <taxon>Ascomycota</taxon>
        <taxon>Pezizomycotina</taxon>
        <taxon>Sordariomycetes</taxon>
        <taxon>Sordariomycetidae</taxon>
        <taxon>Diaporthales</taxon>
        <taxon>Diaporthaceae</taxon>
        <taxon>Diaporthe</taxon>
    </lineage>
</organism>